<dbReference type="Gene3D" id="3.10.20.90">
    <property type="entry name" value="Phosphatidylinositol 3-kinase Catalytic Subunit, Chain A, domain 1"/>
    <property type="match status" value="1"/>
</dbReference>
<evidence type="ECO:0000256" key="5">
    <source>
        <dbReference type="RuleBase" id="RU004549"/>
    </source>
</evidence>
<keyword evidence="5" id="KW-0804">Transcription</keyword>
<keyword evidence="3 5" id="KW-0678">Repressor</keyword>
<reference evidence="8" key="1">
    <citation type="submission" date="2021-01" db="EMBL/GenBank/DDBJ databases">
        <title>Adiantum capillus-veneris genome.</title>
        <authorList>
            <person name="Fang Y."/>
            <person name="Liao Q."/>
        </authorList>
    </citation>
    <scope>NUCLEOTIDE SEQUENCE</scope>
    <source>
        <strain evidence="8">H3</strain>
        <tissue evidence="8">Leaf</tissue>
    </source>
</reference>
<comment type="subunit">
    <text evidence="5">Homodimers and heterodimers.</text>
</comment>
<evidence type="ECO:0000256" key="4">
    <source>
        <dbReference type="ARBA" id="ARBA00023294"/>
    </source>
</evidence>
<keyword evidence="9" id="KW-1185">Reference proteome</keyword>
<dbReference type="Pfam" id="PF02309">
    <property type="entry name" value="AUX_IAA"/>
    <property type="match status" value="1"/>
</dbReference>
<feature type="compositionally biased region" description="Polar residues" evidence="6">
    <location>
        <begin position="352"/>
        <end position="371"/>
    </location>
</feature>
<feature type="domain" description="PB1" evidence="7">
    <location>
        <begin position="438"/>
        <end position="528"/>
    </location>
</feature>
<dbReference type="GO" id="GO:0006355">
    <property type="term" value="P:regulation of DNA-templated transcription"/>
    <property type="evidence" value="ECO:0007669"/>
    <property type="project" value="InterPro"/>
</dbReference>
<comment type="function">
    <text evidence="5">Aux/IAA proteins are short-lived transcriptional factors that function as repressors of early auxin response genes at low auxin concentrations.</text>
</comment>
<dbReference type="GO" id="GO:0009734">
    <property type="term" value="P:auxin-activated signaling pathway"/>
    <property type="evidence" value="ECO:0007669"/>
    <property type="project" value="UniProtKB-UniRule"/>
</dbReference>
<evidence type="ECO:0000259" key="7">
    <source>
        <dbReference type="PROSITE" id="PS51745"/>
    </source>
</evidence>
<protein>
    <recommendedName>
        <fullName evidence="5">Auxin-responsive protein</fullName>
    </recommendedName>
</protein>
<dbReference type="PROSITE" id="PS51745">
    <property type="entry name" value="PB1"/>
    <property type="match status" value="1"/>
</dbReference>
<name>A0A9D4UIF9_ADICA</name>
<proteinExistence type="inferred from homology"/>
<feature type="region of interest" description="Disordered" evidence="6">
    <location>
        <begin position="325"/>
        <end position="378"/>
    </location>
</feature>
<evidence type="ECO:0000256" key="3">
    <source>
        <dbReference type="ARBA" id="ARBA00022491"/>
    </source>
</evidence>
<evidence type="ECO:0000256" key="6">
    <source>
        <dbReference type="SAM" id="MobiDB-lite"/>
    </source>
</evidence>
<dbReference type="Proteomes" id="UP000886520">
    <property type="component" value="Chromosome 16"/>
</dbReference>
<dbReference type="PANTHER" id="PTHR31734:SF28">
    <property type="entry name" value="AUXIN-RESPONSIVE PROTEIN IAA13"/>
    <property type="match status" value="1"/>
</dbReference>
<dbReference type="EMBL" id="JABFUD020000016">
    <property type="protein sequence ID" value="KAI5068430.1"/>
    <property type="molecule type" value="Genomic_DNA"/>
</dbReference>
<dbReference type="InterPro" id="IPR053793">
    <property type="entry name" value="PB1-like"/>
</dbReference>
<dbReference type="PANTHER" id="PTHR31734">
    <property type="entry name" value="AUXIN-RESPONSIVE PROTEIN IAA17"/>
    <property type="match status" value="1"/>
</dbReference>
<keyword evidence="4 5" id="KW-0927">Auxin signaling pathway</keyword>
<sequence length="551" mass="59892">MDRRQQGCKAEETRPEGRRRNLSKSREGALPGLLRGMCWNSAMTHMLEAQMNESFQKVADMEKQSPVIPLGLDYGGKEKSMLSKADHDDAWPVSVSNKEKEVESRANCLTPSNSALTEHDYLGLSKTSDSSPVQNTQLAYSTACDECDAEDKGLECGDTELRLGIGPLGNEDASSASQPAHAIQSMPHRQFPPEIGRQIIKRGEPGLDAQCGDVLMKTAMERRQSFWPWIAPGRFMIPVPKVSAASGKRPYIEIGSENRDNNGFSTESSTQPEAVTQYPVGSQLSMVQGGLYTWSHRSSNVNWPPSKPDAIATYGTSYTLATNGSLPPPTPFKLPPTPPAPSTAASAVALHSPSSSDGRISFSGYNGQGDNRMSKAPVVGWPPVRSFRKSTMHSAAGPVANKASNASSDVPEHEDSNCHNTPDAGGGEQINKSSNKDTFFVKAKLDGVRICRKVDLTSYRNYESLLSALQDMFQGFVCDDNAKLDLLQGKNYVLTHEDKDGDWMLVGDVPWHMFVTTVKSLRIMRAGDAVGLGAKVFAKLRGQGEEGRALH</sequence>
<feature type="region of interest" description="Disordered" evidence="6">
    <location>
        <begin position="1"/>
        <end position="27"/>
    </location>
</feature>
<comment type="similarity">
    <text evidence="2 5">Belongs to the Aux/IAA family.</text>
</comment>
<dbReference type="InterPro" id="IPR033389">
    <property type="entry name" value="AUX/IAA_dom"/>
</dbReference>
<keyword evidence="5" id="KW-0805">Transcription regulation</keyword>
<dbReference type="OrthoDB" id="10428106at2759"/>
<feature type="region of interest" description="Disordered" evidence="6">
    <location>
        <begin position="253"/>
        <end position="275"/>
    </location>
</feature>
<gene>
    <name evidence="8" type="ORF">GOP47_0016775</name>
</gene>
<organism evidence="8 9">
    <name type="scientific">Adiantum capillus-veneris</name>
    <name type="common">Maidenhair fern</name>
    <dbReference type="NCBI Taxonomy" id="13818"/>
    <lineage>
        <taxon>Eukaryota</taxon>
        <taxon>Viridiplantae</taxon>
        <taxon>Streptophyta</taxon>
        <taxon>Embryophyta</taxon>
        <taxon>Tracheophyta</taxon>
        <taxon>Polypodiopsida</taxon>
        <taxon>Polypodiidae</taxon>
        <taxon>Polypodiales</taxon>
        <taxon>Pteridineae</taxon>
        <taxon>Pteridaceae</taxon>
        <taxon>Vittarioideae</taxon>
        <taxon>Adiantum</taxon>
    </lineage>
</organism>
<feature type="compositionally biased region" description="Polar residues" evidence="6">
    <location>
        <begin position="261"/>
        <end position="275"/>
    </location>
</feature>
<evidence type="ECO:0000256" key="1">
    <source>
        <dbReference type="ARBA" id="ARBA00004123"/>
    </source>
</evidence>
<dbReference type="GO" id="GO:0005634">
    <property type="term" value="C:nucleus"/>
    <property type="evidence" value="ECO:0007669"/>
    <property type="project" value="UniProtKB-SubCell"/>
</dbReference>
<accession>A0A9D4UIF9</accession>
<feature type="region of interest" description="Disordered" evidence="6">
    <location>
        <begin position="391"/>
        <end position="432"/>
    </location>
</feature>
<comment type="subcellular location">
    <subcellularLocation>
        <location evidence="1 5">Nucleus</location>
    </subcellularLocation>
</comment>
<feature type="compositionally biased region" description="Pro residues" evidence="6">
    <location>
        <begin position="326"/>
        <end position="341"/>
    </location>
</feature>
<dbReference type="InterPro" id="IPR003311">
    <property type="entry name" value="AUX_IAA"/>
</dbReference>
<evidence type="ECO:0000313" key="8">
    <source>
        <dbReference type="EMBL" id="KAI5068430.1"/>
    </source>
</evidence>
<evidence type="ECO:0000256" key="2">
    <source>
        <dbReference type="ARBA" id="ARBA00006728"/>
    </source>
</evidence>
<comment type="caution">
    <text evidence="8">The sequence shown here is derived from an EMBL/GenBank/DDBJ whole genome shotgun (WGS) entry which is preliminary data.</text>
</comment>
<dbReference type="AlphaFoldDB" id="A0A9D4UIF9"/>
<dbReference type="SUPFAM" id="SSF54277">
    <property type="entry name" value="CAD &amp; PB1 domains"/>
    <property type="match status" value="1"/>
</dbReference>
<keyword evidence="5" id="KW-0539">Nucleus</keyword>
<evidence type="ECO:0000313" key="9">
    <source>
        <dbReference type="Proteomes" id="UP000886520"/>
    </source>
</evidence>